<dbReference type="PANTHER" id="PTHR12300:SF161">
    <property type="entry name" value="RECEPTOR EXPRESSION-ENHANCING PROTEIN"/>
    <property type="match status" value="1"/>
</dbReference>
<organism evidence="8 9">
    <name type="scientific">Acropora cervicornis</name>
    <name type="common">Staghorn coral</name>
    <dbReference type="NCBI Taxonomy" id="6130"/>
    <lineage>
        <taxon>Eukaryota</taxon>
        <taxon>Metazoa</taxon>
        <taxon>Cnidaria</taxon>
        <taxon>Anthozoa</taxon>
        <taxon>Hexacorallia</taxon>
        <taxon>Scleractinia</taxon>
        <taxon>Astrocoeniina</taxon>
        <taxon>Acroporidae</taxon>
        <taxon>Acropora</taxon>
    </lineage>
</organism>
<feature type="compositionally biased region" description="Acidic residues" evidence="7">
    <location>
        <begin position="211"/>
        <end position="224"/>
    </location>
</feature>
<feature type="transmembrane region" description="Helical" evidence="6">
    <location>
        <begin position="54"/>
        <end position="83"/>
    </location>
</feature>
<dbReference type="GO" id="GO:0016020">
    <property type="term" value="C:membrane"/>
    <property type="evidence" value="ECO:0007669"/>
    <property type="project" value="UniProtKB-SubCell"/>
</dbReference>
<dbReference type="PANTHER" id="PTHR12300">
    <property type="entry name" value="HVA22-LIKE PROTEINS"/>
    <property type="match status" value="1"/>
</dbReference>
<evidence type="ECO:0000256" key="7">
    <source>
        <dbReference type="SAM" id="MobiDB-lite"/>
    </source>
</evidence>
<reference evidence="8" key="1">
    <citation type="journal article" date="2023" name="G3 (Bethesda)">
        <title>Whole genome assembly and annotation of the endangered Caribbean coral Acropora cervicornis.</title>
        <authorList>
            <person name="Selwyn J.D."/>
            <person name="Vollmer S.V."/>
        </authorList>
    </citation>
    <scope>NUCLEOTIDE SEQUENCE</scope>
    <source>
        <strain evidence="8">K2</strain>
    </source>
</reference>
<keyword evidence="9" id="KW-1185">Reference proteome</keyword>
<evidence type="ECO:0000256" key="5">
    <source>
        <dbReference type="ARBA" id="ARBA00023136"/>
    </source>
</evidence>
<feature type="transmembrane region" description="Helical" evidence="6">
    <location>
        <begin position="104"/>
        <end position="125"/>
    </location>
</feature>
<dbReference type="EMBL" id="JARQWQ010000011">
    <property type="protein sequence ID" value="KAK2568658.1"/>
    <property type="molecule type" value="Genomic_DNA"/>
</dbReference>
<proteinExistence type="inferred from homology"/>
<feature type="transmembrane region" description="Helical" evidence="6">
    <location>
        <begin position="131"/>
        <end position="154"/>
    </location>
</feature>
<keyword evidence="8" id="KW-0675">Receptor</keyword>
<accession>A0AAD9QWL2</accession>
<keyword evidence="4 6" id="KW-1133">Transmembrane helix</keyword>
<comment type="caution">
    <text evidence="8">The sequence shown here is derived from an EMBL/GenBank/DDBJ whole genome shotgun (WGS) entry which is preliminary data.</text>
</comment>
<evidence type="ECO:0000256" key="6">
    <source>
        <dbReference type="RuleBase" id="RU362006"/>
    </source>
</evidence>
<evidence type="ECO:0000313" key="9">
    <source>
        <dbReference type="Proteomes" id="UP001249851"/>
    </source>
</evidence>
<keyword evidence="3 6" id="KW-0812">Transmembrane</keyword>
<evidence type="ECO:0000256" key="4">
    <source>
        <dbReference type="ARBA" id="ARBA00022989"/>
    </source>
</evidence>
<gene>
    <name evidence="8" type="ORF">P5673_006620</name>
</gene>
<dbReference type="Proteomes" id="UP001249851">
    <property type="component" value="Unassembled WGS sequence"/>
</dbReference>
<comment type="subcellular location">
    <subcellularLocation>
        <location evidence="1 6">Membrane</location>
        <topology evidence="1 6">Multi-pass membrane protein</topology>
    </subcellularLocation>
</comment>
<dbReference type="Pfam" id="PF03134">
    <property type="entry name" value="TB2_DP1_HVA22"/>
    <property type="match status" value="1"/>
</dbReference>
<dbReference type="InterPro" id="IPR004345">
    <property type="entry name" value="TB2_DP1_HVA22"/>
</dbReference>
<evidence type="ECO:0000313" key="8">
    <source>
        <dbReference type="EMBL" id="KAK2568658.1"/>
    </source>
</evidence>
<sequence>MDRVRSLSLSTALVDKVRNSVSFQTINEILDQHNIFTDLLYKLEVATTVKRQTLFLGGLCFILFYLAVGYAANLLCYFLGFLFPTYASVRAIESGDVSDDSKWLTYWVVFSTVNFLEIFFEWIPLYYLLKFILLVWCMFPGTWSGTIMIYNFLIRPFVMRHRDKVDTAISEVAKHVRKAAEKAAEDYEPIASVDLFKDIAFVGGALVDKEVEEEVEDSTGEEDDSSKRKTE</sequence>
<protein>
    <recommendedName>
        <fullName evidence="6">Receptor expression-enhancing protein</fullName>
    </recommendedName>
</protein>
<reference evidence="8" key="2">
    <citation type="journal article" date="2023" name="Science">
        <title>Genomic signatures of disease resistance in endangered staghorn corals.</title>
        <authorList>
            <person name="Vollmer S.V."/>
            <person name="Selwyn J.D."/>
            <person name="Despard B.A."/>
            <person name="Roesel C.L."/>
        </authorList>
    </citation>
    <scope>NUCLEOTIDE SEQUENCE</scope>
    <source>
        <strain evidence="8">K2</strain>
    </source>
</reference>
<evidence type="ECO:0000256" key="3">
    <source>
        <dbReference type="ARBA" id="ARBA00022692"/>
    </source>
</evidence>
<keyword evidence="5 6" id="KW-0472">Membrane</keyword>
<evidence type="ECO:0000256" key="1">
    <source>
        <dbReference type="ARBA" id="ARBA00004141"/>
    </source>
</evidence>
<name>A0AAD9QWL2_ACRCE</name>
<comment type="similarity">
    <text evidence="2 6">Belongs to the DP1 family.</text>
</comment>
<dbReference type="AlphaFoldDB" id="A0AAD9QWL2"/>
<evidence type="ECO:0000256" key="2">
    <source>
        <dbReference type="ARBA" id="ARBA00008573"/>
    </source>
</evidence>
<feature type="region of interest" description="Disordered" evidence="7">
    <location>
        <begin position="211"/>
        <end position="231"/>
    </location>
</feature>